<name>X0TMV1_9ZZZZ</name>
<dbReference type="EMBL" id="BARS01009635">
    <property type="protein sequence ID" value="GAF77430.1"/>
    <property type="molecule type" value="Genomic_DNA"/>
</dbReference>
<comment type="caution">
    <text evidence="2">The sequence shown here is derived from an EMBL/GenBank/DDBJ whole genome shotgun (WGS) entry which is preliminary data.</text>
</comment>
<protein>
    <submittedName>
        <fullName evidence="2">Uncharacterized protein</fullName>
    </submittedName>
</protein>
<feature type="non-terminal residue" evidence="2">
    <location>
        <position position="246"/>
    </location>
</feature>
<feature type="compositionally biased region" description="Pro residues" evidence="1">
    <location>
        <begin position="156"/>
        <end position="167"/>
    </location>
</feature>
<proteinExistence type="predicted"/>
<evidence type="ECO:0000313" key="2">
    <source>
        <dbReference type="EMBL" id="GAF77430.1"/>
    </source>
</evidence>
<feature type="region of interest" description="Disordered" evidence="1">
    <location>
        <begin position="223"/>
        <end position="246"/>
    </location>
</feature>
<reference evidence="2" key="1">
    <citation type="journal article" date="2014" name="Front. Microbiol.">
        <title>High frequency of phylogenetically diverse reductive dehalogenase-homologous genes in deep subseafloor sedimentary metagenomes.</title>
        <authorList>
            <person name="Kawai M."/>
            <person name="Futagami T."/>
            <person name="Toyoda A."/>
            <person name="Takaki Y."/>
            <person name="Nishi S."/>
            <person name="Hori S."/>
            <person name="Arai W."/>
            <person name="Tsubouchi T."/>
            <person name="Morono Y."/>
            <person name="Uchiyama I."/>
            <person name="Ito T."/>
            <person name="Fujiyama A."/>
            <person name="Inagaki F."/>
            <person name="Takami H."/>
        </authorList>
    </citation>
    <scope>NUCLEOTIDE SEQUENCE</scope>
    <source>
        <strain evidence="2">Expedition CK06-06</strain>
    </source>
</reference>
<gene>
    <name evidence="2" type="ORF">S01H1_18073</name>
</gene>
<evidence type="ECO:0000256" key="1">
    <source>
        <dbReference type="SAM" id="MobiDB-lite"/>
    </source>
</evidence>
<accession>X0TMV1</accession>
<organism evidence="2">
    <name type="scientific">marine sediment metagenome</name>
    <dbReference type="NCBI Taxonomy" id="412755"/>
    <lineage>
        <taxon>unclassified sequences</taxon>
        <taxon>metagenomes</taxon>
        <taxon>ecological metagenomes</taxon>
    </lineage>
</organism>
<feature type="compositionally biased region" description="Pro residues" evidence="1">
    <location>
        <begin position="139"/>
        <end position="149"/>
    </location>
</feature>
<feature type="region of interest" description="Disordered" evidence="1">
    <location>
        <begin position="112"/>
        <end position="172"/>
    </location>
</feature>
<sequence>MKRGTDLKLKFKLLQNRLGMSAWEVKGLLQSLWDFTAENAQTGDIGRYSDEEILIGLEWTRDESPIPALVETHWLDECQKHRLVVHGWSEHCEDWVKKRVIRAKQEFADVEVNTPLSDNGGQRRTTADNGGSGSTPVCLPGPGPGPGPEPCDAAPAPSPATDPPPTGDPDRVINLLNRLDGEPDEKRAWLADELPVIDADVDAGKGSYAQIVTRYYRQYLKGARAHRGAGQRESEASKAEQWEADH</sequence>
<feature type="compositionally biased region" description="Polar residues" evidence="1">
    <location>
        <begin position="114"/>
        <end position="129"/>
    </location>
</feature>
<dbReference type="AlphaFoldDB" id="X0TMV1"/>
<feature type="compositionally biased region" description="Basic and acidic residues" evidence="1">
    <location>
        <begin position="230"/>
        <end position="246"/>
    </location>
</feature>